<dbReference type="PANTHER" id="PTHR43481">
    <property type="entry name" value="FRUCTOSE-1-PHOSPHATE PHOSPHATASE"/>
    <property type="match status" value="1"/>
</dbReference>
<dbReference type="GO" id="GO:0050308">
    <property type="term" value="F:sugar-phosphatase activity"/>
    <property type="evidence" value="ECO:0007669"/>
    <property type="project" value="TreeGrafter"/>
</dbReference>
<dbReference type="EMBL" id="BARU01009567">
    <property type="protein sequence ID" value="GAH38724.1"/>
    <property type="molecule type" value="Genomic_DNA"/>
</dbReference>
<proteinExistence type="inferred from homology"/>
<dbReference type="Gene3D" id="3.40.50.1000">
    <property type="entry name" value="HAD superfamily/HAD-like"/>
    <property type="match status" value="1"/>
</dbReference>
<dbReference type="Gene3D" id="1.10.150.240">
    <property type="entry name" value="Putative phosphatase, domain 2"/>
    <property type="match status" value="1"/>
</dbReference>
<dbReference type="SFLD" id="SFLDS00003">
    <property type="entry name" value="Haloacid_Dehalogenase"/>
    <property type="match status" value="1"/>
</dbReference>
<dbReference type="NCBIfam" id="TIGR01549">
    <property type="entry name" value="HAD-SF-IA-v1"/>
    <property type="match status" value="1"/>
</dbReference>
<accession>X1GAV8</accession>
<organism evidence="2">
    <name type="scientific">marine sediment metagenome</name>
    <dbReference type="NCBI Taxonomy" id="412755"/>
    <lineage>
        <taxon>unclassified sequences</taxon>
        <taxon>metagenomes</taxon>
        <taxon>ecological metagenomes</taxon>
    </lineage>
</organism>
<dbReference type="Pfam" id="PF13419">
    <property type="entry name" value="HAD_2"/>
    <property type="match status" value="1"/>
</dbReference>
<comment type="similarity">
    <text evidence="1">Belongs to the HAD-like hydrolase superfamily. CbbY/CbbZ/Gph/YieH family.</text>
</comment>
<dbReference type="SFLD" id="SFLDG01135">
    <property type="entry name" value="C1.5.6:_HAD__Beta-PGM__Phospha"/>
    <property type="match status" value="1"/>
</dbReference>
<protein>
    <recommendedName>
        <fullName evidence="3">Beta-phosphoglucomutase</fullName>
    </recommendedName>
</protein>
<dbReference type="PRINTS" id="PR00413">
    <property type="entry name" value="HADHALOGNASE"/>
</dbReference>
<dbReference type="InterPro" id="IPR023214">
    <property type="entry name" value="HAD_sf"/>
</dbReference>
<reference evidence="2" key="1">
    <citation type="journal article" date="2014" name="Front. Microbiol.">
        <title>High frequency of phylogenetically diverse reductive dehalogenase-homologous genes in deep subseafloor sedimentary metagenomes.</title>
        <authorList>
            <person name="Kawai M."/>
            <person name="Futagami T."/>
            <person name="Toyoda A."/>
            <person name="Takaki Y."/>
            <person name="Nishi S."/>
            <person name="Hori S."/>
            <person name="Arai W."/>
            <person name="Tsubouchi T."/>
            <person name="Morono Y."/>
            <person name="Uchiyama I."/>
            <person name="Ito T."/>
            <person name="Fujiyama A."/>
            <person name="Inagaki F."/>
            <person name="Takami H."/>
        </authorList>
    </citation>
    <scope>NUCLEOTIDE SEQUENCE</scope>
    <source>
        <strain evidence="2">Expedition CK06-06</strain>
    </source>
</reference>
<evidence type="ECO:0000313" key="2">
    <source>
        <dbReference type="EMBL" id="GAH38724.1"/>
    </source>
</evidence>
<dbReference type="InterPro" id="IPR023198">
    <property type="entry name" value="PGP-like_dom2"/>
</dbReference>
<dbReference type="InterPro" id="IPR051806">
    <property type="entry name" value="HAD-like_SPP"/>
</dbReference>
<dbReference type="CDD" id="cd07505">
    <property type="entry name" value="HAD_BPGM-like"/>
    <property type="match status" value="1"/>
</dbReference>
<dbReference type="InterPro" id="IPR010976">
    <property type="entry name" value="B-phosphoglucomutase_hydrolase"/>
</dbReference>
<dbReference type="SUPFAM" id="SSF56784">
    <property type="entry name" value="HAD-like"/>
    <property type="match status" value="1"/>
</dbReference>
<dbReference type="SFLD" id="SFLDG01129">
    <property type="entry name" value="C1.5:_HAD__Beta-PGM__Phosphata"/>
    <property type="match status" value="1"/>
</dbReference>
<name>X1GAV8_9ZZZZ</name>
<dbReference type="NCBIfam" id="TIGR01509">
    <property type="entry name" value="HAD-SF-IA-v3"/>
    <property type="match status" value="1"/>
</dbReference>
<dbReference type="InterPro" id="IPR041492">
    <property type="entry name" value="HAD_2"/>
</dbReference>
<gene>
    <name evidence="2" type="ORF">S03H2_18436</name>
</gene>
<dbReference type="PANTHER" id="PTHR43481:SF4">
    <property type="entry name" value="GLYCEROL-1-PHOSPHATE PHOSPHOHYDROLASE 1-RELATED"/>
    <property type="match status" value="1"/>
</dbReference>
<evidence type="ECO:0000256" key="1">
    <source>
        <dbReference type="ARBA" id="ARBA00006171"/>
    </source>
</evidence>
<dbReference type="InterPro" id="IPR036412">
    <property type="entry name" value="HAD-like_sf"/>
</dbReference>
<sequence>MFKDKNMFENYCVIFDMDGVLADTGPVHYESWVKLAKQIGVKFSKRFFNLTFGQQSISITRELVGPKIKQKVVEKWANLKERYYREMVKDGLKLLPGALVLIKVLHARNFKLAVGSSGPPENVDLLLSTLSIKDYFDVIITAAEVKNGKPAPDVFLIAAEKLNIKVDNCLVIEDAPVGITAARKAGMSVIALRTTHCNVNLLDADMVVQDLSYININDILKLLDINKNNQP</sequence>
<dbReference type="InterPro" id="IPR006439">
    <property type="entry name" value="HAD-SF_hydro_IA"/>
</dbReference>
<evidence type="ECO:0008006" key="3">
    <source>
        <dbReference type="Google" id="ProtNLM"/>
    </source>
</evidence>
<dbReference type="AlphaFoldDB" id="X1GAV8"/>
<dbReference type="NCBIfam" id="TIGR02009">
    <property type="entry name" value="PGMB-YQAB-SF"/>
    <property type="match status" value="1"/>
</dbReference>
<comment type="caution">
    <text evidence="2">The sequence shown here is derived from an EMBL/GenBank/DDBJ whole genome shotgun (WGS) entry which is preliminary data.</text>
</comment>